<dbReference type="EMBL" id="JAHUTI010013848">
    <property type="protein sequence ID" value="MED6237116.1"/>
    <property type="molecule type" value="Genomic_DNA"/>
</dbReference>
<reference evidence="1 2" key="1">
    <citation type="submission" date="2021-07" db="EMBL/GenBank/DDBJ databases">
        <authorList>
            <person name="Palmer J.M."/>
        </authorList>
    </citation>
    <scope>NUCLEOTIDE SEQUENCE [LARGE SCALE GENOMIC DNA]</scope>
    <source>
        <strain evidence="1 2">AT_MEX2019</strain>
        <tissue evidence="1">Muscle</tissue>
    </source>
</reference>
<gene>
    <name evidence="1" type="ORF">ATANTOWER_019198</name>
</gene>
<evidence type="ECO:0000313" key="1">
    <source>
        <dbReference type="EMBL" id="MED6237116.1"/>
    </source>
</evidence>
<evidence type="ECO:0000313" key="2">
    <source>
        <dbReference type="Proteomes" id="UP001345963"/>
    </source>
</evidence>
<protein>
    <submittedName>
        <fullName evidence="1">Uncharacterized protein</fullName>
    </submittedName>
</protein>
<name>A0ABU7AG15_9TELE</name>
<comment type="caution">
    <text evidence="1">The sequence shown here is derived from an EMBL/GenBank/DDBJ whole genome shotgun (WGS) entry which is preliminary data.</text>
</comment>
<sequence>MRVSQEGSVSPVYTTTETGTFSSQYTLEAVLPSCRFQRKVCCRVDDQEKTQRNVSVSTTECCRVNRAVFWGVAGNHLWIQHSTRYTLNHESSYGPFLPTQLDSTGFLGFSVTYWYQPLCVYQVGFQPSRVELKMQHQKTAGH</sequence>
<proteinExistence type="predicted"/>
<keyword evidence="2" id="KW-1185">Reference proteome</keyword>
<dbReference type="Proteomes" id="UP001345963">
    <property type="component" value="Unassembled WGS sequence"/>
</dbReference>
<accession>A0ABU7AG15</accession>
<organism evidence="1 2">
    <name type="scientific">Ataeniobius toweri</name>
    <dbReference type="NCBI Taxonomy" id="208326"/>
    <lineage>
        <taxon>Eukaryota</taxon>
        <taxon>Metazoa</taxon>
        <taxon>Chordata</taxon>
        <taxon>Craniata</taxon>
        <taxon>Vertebrata</taxon>
        <taxon>Euteleostomi</taxon>
        <taxon>Actinopterygii</taxon>
        <taxon>Neopterygii</taxon>
        <taxon>Teleostei</taxon>
        <taxon>Neoteleostei</taxon>
        <taxon>Acanthomorphata</taxon>
        <taxon>Ovalentaria</taxon>
        <taxon>Atherinomorphae</taxon>
        <taxon>Cyprinodontiformes</taxon>
        <taxon>Goodeidae</taxon>
        <taxon>Ataeniobius</taxon>
    </lineage>
</organism>